<feature type="compositionally biased region" description="Low complexity" evidence="6">
    <location>
        <begin position="325"/>
        <end position="336"/>
    </location>
</feature>
<dbReference type="GeneID" id="20529237"/>
<feature type="compositionally biased region" description="Basic residues" evidence="6">
    <location>
        <begin position="273"/>
        <end position="282"/>
    </location>
</feature>
<dbReference type="InterPro" id="IPR037213">
    <property type="entry name" value="Run_dom_sf"/>
</dbReference>
<dbReference type="InterPro" id="IPR000306">
    <property type="entry name" value="Znf_FYVE"/>
</dbReference>
<dbReference type="InterPro" id="IPR004012">
    <property type="entry name" value="Run_dom"/>
</dbReference>
<dbReference type="Gene3D" id="3.30.40.10">
    <property type="entry name" value="Zinc/RING finger domain, C3HC4 (zinc finger)"/>
    <property type="match status" value="1"/>
</dbReference>
<dbReference type="eggNOG" id="ENOG502QWB5">
    <property type="taxonomic scope" value="Eukaryota"/>
</dbReference>
<feature type="region of interest" description="Disordered" evidence="6">
    <location>
        <begin position="1"/>
        <end position="20"/>
    </location>
</feature>
<dbReference type="GO" id="GO:0008270">
    <property type="term" value="F:zinc ion binding"/>
    <property type="evidence" value="ECO:0007669"/>
    <property type="project" value="UniProtKB-KW"/>
</dbReference>
<dbReference type="Pfam" id="PF01363">
    <property type="entry name" value="FYVE"/>
    <property type="match status" value="1"/>
</dbReference>
<dbReference type="SUPFAM" id="SSF140741">
    <property type="entry name" value="RUN domain-like"/>
    <property type="match status" value="1"/>
</dbReference>
<dbReference type="PROSITE" id="PS50826">
    <property type="entry name" value="RUN"/>
    <property type="match status" value="1"/>
</dbReference>
<dbReference type="EMBL" id="KB932207">
    <property type="protein sequence ID" value="KCV69097.1"/>
    <property type="molecule type" value="Genomic_DNA"/>
</dbReference>
<evidence type="ECO:0000256" key="4">
    <source>
        <dbReference type="PROSITE-ProRule" id="PRU00091"/>
    </source>
</evidence>
<accession>A0A058Z6E6</accession>
<name>A0A058Z6E6_FONAL</name>
<gene>
    <name evidence="9" type="ORF">H696_04512</name>
</gene>
<dbReference type="AlphaFoldDB" id="A0A058Z6E6"/>
<evidence type="ECO:0000256" key="2">
    <source>
        <dbReference type="ARBA" id="ARBA00022771"/>
    </source>
</evidence>
<keyword evidence="10" id="KW-1185">Reference proteome</keyword>
<dbReference type="OMA" id="CYAYRSS"/>
<feature type="compositionally biased region" description="Low complexity" evidence="6">
    <location>
        <begin position="190"/>
        <end position="201"/>
    </location>
</feature>
<evidence type="ECO:0000313" key="9">
    <source>
        <dbReference type="EMBL" id="KCV69097.1"/>
    </source>
</evidence>
<feature type="compositionally biased region" description="Basic and acidic residues" evidence="6">
    <location>
        <begin position="351"/>
        <end position="363"/>
    </location>
</feature>
<dbReference type="CDD" id="cd17682">
    <property type="entry name" value="RUN_RUFY4_like"/>
    <property type="match status" value="1"/>
</dbReference>
<dbReference type="SUPFAM" id="SSF57903">
    <property type="entry name" value="FYVE/PHD zinc finger"/>
    <property type="match status" value="1"/>
</dbReference>
<evidence type="ECO:0008006" key="11">
    <source>
        <dbReference type="Google" id="ProtNLM"/>
    </source>
</evidence>
<feature type="region of interest" description="Disordered" evidence="6">
    <location>
        <begin position="251"/>
        <end position="371"/>
    </location>
</feature>
<keyword evidence="5" id="KW-0175">Coiled coil</keyword>
<reference evidence="9" key="1">
    <citation type="submission" date="2013-04" db="EMBL/GenBank/DDBJ databases">
        <title>The Genome Sequence of Fonticula alba ATCC 38817.</title>
        <authorList>
            <consortium name="The Broad Institute Genomics Platform"/>
            <person name="Russ C."/>
            <person name="Cuomo C."/>
            <person name="Burger G."/>
            <person name="Gray M.W."/>
            <person name="Holland P.W.H."/>
            <person name="King N."/>
            <person name="Lang F.B.F."/>
            <person name="Roger A.J."/>
            <person name="Ruiz-Trillo I."/>
            <person name="Brown M."/>
            <person name="Walker B."/>
            <person name="Young S."/>
            <person name="Zeng Q."/>
            <person name="Gargeya S."/>
            <person name="Fitzgerald M."/>
            <person name="Haas B."/>
            <person name="Abouelleil A."/>
            <person name="Allen A.W."/>
            <person name="Alvarado L."/>
            <person name="Arachchi H.M."/>
            <person name="Berlin A.M."/>
            <person name="Chapman S.B."/>
            <person name="Gainer-Dewar J."/>
            <person name="Goldberg J."/>
            <person name="Griggs A."/>
            <person name="Gujja S."/>
            <person name="Hansen M."/>
            <person name="Howarth C."/>
            <person name="Imamovic A."/>
            <person name="Ireland A."/>
            <person name="Larimer J."/>
            <person name="McCowan C."/>
            <person name="Murphy C."/>
            <person name="Pearson M."/>
            <person name="Poon T.W."/>
            <person name="Priest M."/>
            <person name="Roberts A."/>
            <person name="Saif S."/>
            <person name="Shea T."/>
            <person name="Sisk P."/>
            <person name="Sykes S."/>
            <person name="Wortman J."/>
            <person name="Nusbaum C."/>
            <person name="Birren B."/>
        </authorList>
    </citation>
    <scope>NUCLEOTIDE SEQUENCE [LARGE SCALE GENOMIC DNA]</scope>
    <source>
        <strain evidence="9">ATCC 38817</strain>
    </source>
</reference>
<feature type="domain" description="RUN" evidence="8">
    <location>
        <begin position="44"/>
        <end position="179"/>
    </location>
</feature>
<dbReference type="Pfam" id="PF02759">
    <property type="entry name" value="RUN"/>
    <property type="match status" value="1"/>
</dbReference>
<dbReference type="Gene3D" id="1.20.58.900">
    <property type="match status" value="1"/>
</dbReference>
<evidence type="ECO:0000256" key="1">
    <source>
        <dbReference type="ARBA" id="ARBA00022723"/>
    </source>
</evidence>
<feature type="domain" description="FYVE-type" evidence="7">
    <location>
        <begin position="627"/>
        <end position="685"/>
    </location>
</feature>
<feature type="region of interest" description="Disordered" evidence="6">
    <location>
        <begin position="178"/>
        <end position="222"/>
    </location>
</feature>
<sequence>MASSRAVTPMRASTPRTPVSPPQLLQQLEGIADLIHSLPGKSVQDGQAYFNELVLCLERCFRHGLKGKVTLFGGIERRDYFSWVASLASGDPVLREEVIKSQRVIKPTNLQEQGRAFLKWALRHQLLADTTQKLVIKPDILNEFYVPEAFMQNGYCFRALVTLLYDLHGVTFIIPGESSPAPAPVPTRTPPASVRPPAAVSGATAPNAVPSGTGASTATAPAVPASATKAPAIDAIENAPAAVAVAAPATSSTSEPPVSASAPGPASALATQAKKRRPRKPKTIALDEDPEQAAPPGDSLAPSETADSAGTPGVADNVPVCDEVPGPAEASAGPSATDAPSAGPMAISSSETKEATGSEDRGAESLPASSSTPFLVSSLPVYLPYPAQPPSVTRPDESGHLLPSTPGMSVPGLAAIENAFLPGGMDFTASGPHAASGFPLPVTVLPPDVVASPIPENAGTFSGLPSMPPQQADALVGSGCGACSGHRTEAETLRSSIATTTSALATAQALIQSQGEHILVFEKTIALQTNQLESAASRRDALEKEVDRLTAELRMETSARRRAEENIRILEGTIQRLEHKHITTLTEKDAFADESRLTAWALKNAQAALQRLQQERHQVERRAWVADEDAPNCGECHRHFTFFRRRHHCRRCGRIFCHACSSKVALTTAAPTPVRVCDHCYTACTNAAGNDTGPTSVASAGPSPGGAAAS</sequence>
<feature type="region of interest" description="Disordered" evidence="6">
    <location>
        <begin position="387"/>
        <end position="406"/>
    </location>
</feature>
<evidence type="ECO:0000313" key="10">
    <source>
        <dbReference type="Proteomes" id="UP000030693"/>
    </source>
</evidence>
<dbReference type="OrthoDB" id="9044749at2759"/>
<dbReference type="InterPro" id="IPR017455">
    <property type="entry name" value="Znf_FYVE-rel"/>
</dbReference>
<organism evidence="9">
    <name type="scientific">Fonticula alba</name>
    <name type="common">Slime mold</name>
    <dbReference type="NCBI Taxonomy" id="691883"/>
    <lineage>
        <taxon>Eukaryota</taxon>
        <taxon>Rotosphaerida</taxon>
        <taxon>Fonticulaceae</taxon>
        <taxon>Fonticula</taxon>
    </lineage>
</organism>
<dbReference type="PANTHER" id="PTHR46753:SF3">
    <property type="entry name" value="PDZ DOMAIN-CONTAINING PROTEIN"/>
    <property type="match status" value="1"/>
</dbReference>
<dbReference type="Proteomes" id="UP000030693">
    <property type="component" value="Unassembled WGS sequence"/>
</dbReference>
<protein>
    <recommendedName>
        <fullName evidence="11">FYVE-type domain-containing protein</fullName>
    </recommendedName>
</protein>
<dbReference type="RefSeq" id="XP_009496668.1">
    <property type="nucleotide sequence ID" value="XM_009498393.1"/>
</dbReference>
<dbReference type="PROSITE" id="PS50178">
    <property type="entry name" value="ZF_FYVE"/>
    <property type="match status" value="1"/>
</dbReference>
<evidence type="ECO:0000256" key="3">
    <source>
        <dbReference type="ARBA" id="ARBA00022833"/>
    </source>
</evidence>
<keyword evidence="2 4" id="KW-0863">Zinc-finger</keyword>
<evidence type="ECO:0000259" key="7">
    <source>
        <dbReference type="PROSITE" id="PS50178"/>
    </source>
</evidence>
<evidence type="ECO:0000256" key="5">
    <source>
        <dbReference type="SAM" id="Coils"/>
    </source>
</evidence>
<evidence type="ECO:0000256" key="6">
    <source>
        <dbReference type="SAM" id="MobiDB-lite"/>
    </source>
</evidence>
<feature type="compositionally biased region" description="Low complexity" evidence="6">
    <location>
        <begin position="208"/>
        <end position="222"/>
    </location>
</feature>
<evidence type="ECO:0000259" key="8">
    <source>
        <dbReference type="PROSITE" id="PS50826"/>
    </source>
</evidence>
<dbReference type="InterPro" id="IPR011011">
    <property type="entry name" value="Znf_FYVE_PHD"/>
</dbReference>
<dbReference type="SMART" id="SM00064">
    <property type="entry name" value="FYVE"/>
    <property type="match status" value="1"/>
</dbReference>
<dbReference type="STRING" id="691883.A0A058Z6E6"/>
<feature type="coiled-coil region" evidence="5">
    <location>
        <begin position="525"/>
        <end position="629"/>
    </location>
</feature>
<feature type="compositionally biased region" description="Low complexity" evidence="6">
    <location>
        <begin position="251"/>
        <end position="268"/>
    </location>
</feature>
<keyword evidence="3" id="KW-0862">Zinc</keyword>
<proteinExistence type="predicted"/>
<keyword evidence="1" id="KW-0479">Metal-binding</keyword>
<dbReference type="InterPro" id="IPR013083">
    <property type="entry name" value="Znf_RING/FYVE/PHD"/>
</dbReference>
<dbReference type="PANTHER" id="PTHR46753">
    <property type="entry name" value="FYVE AND COILED-COIL DOMAIN-CONTAINING PROTEIN 1"/>
    <property type="match status" value="1"/>
</dbReference>